<protein>
    <submittedName>
        <fullName evidence="3">ADP-ribose pyrophosphatase</fullName>
        <ecNumber evidence="3">3.6.1.13</ecNumber>
    </submittedName>
</protein>
<proteinExistence type="predicted"/>
<dbReference type="InterPro" id="IPR020476">
    <property type="entry name" value="Nudix_hydrolase"/>
</dbReference>
<dbReference type="Gene3D" id="3.90.79.10">
    <property type="entry name" value="Nucleoside Triphosphate Pyrophosphohydrolase"/>
    <property type="match status" value="1"/>
</dbReference>
<dbReference type="InterPro" id="IPR015797">
    <property type="entry name" value="NUDIX_hydrolase-like_dom_sf"/>
</dbReference>
<dbReference type="EC" id="3.6.1.13" evidence="3"/>
<sequence length="143" mass="15524">MAIPSTPSLTVDIIIELVDRPNRPIVLIERKYPPYGWALPGGFVDIGESLEDAAGREAHEEISLGVKIKSLLGCYSDPSRDARGHTVSAVYIAEAGGDPFAADDAANVKIVELDNLPSDLAFDHAKILSDYLYFRETGEIKPL</sequence>
<dbReference type="AlphaFoldDB" id="A0A3B1ABA1"/>
<dbReference type="GO" id="GO:0047631">
    <property type="term" value="F:ADP-ribose diphosphatase activity"/>
    <property type="evidence" value="ECO:0007669"/>
    <property type="project" value="UniProtKB-EC"/>
</dbReference>
<feature type="domain" description="Nudix hydrolase" evidence="2">
    <location>
        <begin position="4"/>
        <end position="136"/>
    </location>
</feature>
<dbReference type="Pfam" id="PF00293">
    <property type="entry name" value="NUDIX"/>
    <property type="match status" value="1"/>
</dbReference>
<evidence type="ECO:0000313" key="3">
    <source>
        <dbReference type="EMBL" id="VAW98850.1"/>
    </source>
</evidence>
<dbReference type="PRINTS" id="PR00502">
    <property type="entry name" value="NUDIXFAMILY"/>
</dbReference>
<dbReference type="EMBL" id="UOFS01000039">
    <property type="protein sequence ID" value="VAW98850.1"/>
    <property type="molecule type" value="Genomic_DNA"/>
</dbReference>
<dbReference type="CDD" id="cd18873">
    <property type="entry name" value="NUDIX_NadM_like"/>
    <property type="match status" value="1"/>
</dbReference>
<keyword evidence="1 3" id="KW-0378">Hydrolase</keyword>
<accession>A0A3B1ABA1</accession>
<dbReference type="PANTHER" id="PTHR43736">
    <property type="entry name" value="ADP-RIBOSE PYROPHOSPHATASE"/>
    <property type="match status" value="1"/>
</dbReference>
<dbReference type="PROSITE" id="PS51462">
    <property type="entry name" value="NUDIX"/>
    <property type="match status" value="1"/>
</dbReference>
<dbReference type="InterPro" id="IPR000086">
    <property type="entry name" value="NUDIX_hydrolase_dom"/>
</dbReference>
<evidence type="ECO:0000256" key="1">
    <source>
        <dbReference type="ARBA" id="ARBA00022801"/>
    </source>
</evidence>
<name>A0A3B1ABA1_9ZZZZ</name>
<dbReference type="SUPFAM" id="SSF55811">
    <property type="entry name" value="Nudix"/>
    <property type="match status" value="1"/>
</dbReference>
<dbReference type="PANTHER" id="PTHR43736:SF1">
    <property type="entry name" value="DIHYDRONEOPTERIN TRIPHOSPHATE DIPHOSPHATASE"/>
    <property type="match status" value="1"/>
</dbReference>
<organism evidence="3">
    <name type="scientific">hydrothermal vent metagenome</name>
    <dbReference type="NCBI Taxonomy" id="652676"/>
    <lineage>
        <taxon>unclassified sequences</taxon>
        <taxon>metagenomes</taxon>
        <taxon>ecological metagenomes</taxon>
    </lineage>
</organism>
<gene>
    <name evidence="3" type="ORF">MNBD_GAMMA22-1345</name>
</gene>
<reference evidence="3" key="1">
    <citation type="submission" date="2018-06" db="EMBL/GenBank/DDBJ databases">
        <authorList>
            <person name="Zhirakovskaya E."/>
        </authorList>
    </citation>
    <scope>NUCLEOTIDE SEQUENCE</scope>
</reference>
<evidence type="ECO:0000259" key="2">
    <source>
        <dbReference type="PROSITE" id="PS51462"/>
    </source>
</evidence>